<evidence type="ECO:0000313" key="1">
    <source>
        <dbReference type="EMBL" id="BAD77194.1"/>
    </source>
</evidence>
<dbReference type="eggNOG" id="ENOG50333VJ">
    <property type="taxonomic scope" value="Bacteria"/>
</dbReference>
<dbReference type="HOGENOM" id="CLU_854590_0_0_9"/>
<dbReference type="AlphaFoldDB" id="Q5KVU2"/>
<dbReference type="STRING" id="235909.GK2909"/>
<dbReference type="KEGG" id="gka:GK2909"/>
<evidence type="ECO:0008006" key="3">
    <source>
        <dbReference type="Google" id="ProtNLM"/>
    </source>
</evidence>
<organism evidence="1 2">
    <name type="scientific">Geobacillus kaustophilus (strain HTA426)</name>
    <dbReference type="NCBI Taxonomy" id="235909"/>
    <lineage>
        <taxon>Bacteria</taxon>
        <taxon>Bacillati</taxon>
        <taxon>Bacillota</taxon>
        <taxon>Bacilli</taxon>
        <taxon>Bacillales</taxon>
        <taxon>Anoxybacillaceae</taxon>
        <taxon>Geobacillus</taxon>
        <taxon>Geobacillus thermoleovorans group</taxon>
    </lineage>
</organism>
<sequence>MSKNGSEREFIFTLYQKENISILEKELNLKLAGIVLEPKYVGLKLDMYGIERESNAEVFVENVLSKSDTSHQTRLLRLIKSLNKGIVIYQAIGFKNKHIRELRNAVSGKEVNLFFVQINSDLIAPLQKLNSQIHKLKIFENLKVLNEIPNPIKLLEDISIIRPIKGDKVFNEKVDWDFSKRGDVNNYLLEQLRLRIPYYLPFQRHKSNIDTLRLLQFGGGKSGISLVLSINSRNRALVELRFSENSPVIYHAIKEKEQIARDRIGKELMFIDGKHTIAFHFTPYPDVRETVDRLVTITERFIQAFSNFTYYYDKREMWEQHKNGL</sequence>
<dbReference type="PATRIC" id="fig|235909.7.peg.3101"/>
<dbReference type="RefSeq" id="WP_011232380.1">
    <property type="nucleotide sequence ID" value="NC_006510.1"/>
</dbReference>
<accession>Q5KVU2</accession>
<gene>
    <name evidence="1" type="ordered locus">GK2909</name>
</gene>
<proteinExistence type="predicted"/>
<dbReference type="Proteomes" id="UP000001172">
    <property type="component" value="Chromosome"/>
</dbReference>
<name>Q5KVU2_GEOKA</name>
<reference evidence="1 2" key="1">
    <citation type="journal article" date="2004" name="Nucleic Acids Res.">
        <title>Thermoadaptation trait revealed by the genome sequence of thermophilic Geobacillus kaustophilus.</title>
        <authorList>
            <person name="Takami H."/>
            <person name="Takaki Y."/>
            <person name="Chee G.J."/>
            <person name="Nishi S."/>
            <person name="Shimamura S."/>
            <person name="Suzuki H."/>
            <person name="Matsui S."/>
            <person name="Uchiyama I."/>
        </authorList>
    </citation>
    <scope>NUCLEOTIDE SEQUENCE [LARGE SCALE GENOMIC DNA]</scope>
    <source>
        <strain evidence="1 2">HTA426</strain>
    </source>
</reference>
<keyword evidence="2" id="KW-1185">Reference proteome</keyword>
<protein>
    <recommendedName>
        <fullName evidence="3">DUF4268 domain-containing protein</fullName>
    </recommendedName>
</protein>
<dbReference type="EMBL" id="BA000043">
    <property type="protein sequence ID" value="BAD77194.1"/>
    <property type="molecule type" value="Genomic_DNA"/>
</dbReference>
<evidence type="ECO:0000313" key="2">
    <source>
        <dbReference type="Proteomes" id="UP000001172"/>
    </source>
</evidence>